<evidence type="ECO:0000313" key="3">
    <source>
        <dbReference type="EMBL" id="KKT72407.1"/>
    </source>
</evidence>
<dbReference type="InterPro" id="IPR036412">
    <property type="entry name" value="HAD-like_sf"/>
</dbReference>
<gene>
    <name evidence="3" type="ORF">UW68_C0038G0002</name>
</gene>
<dbReference type="GO" id="GO:0046380">
    <property type="term" value="P:N-acetylneuraminate biosynthetic process"/>
    <property type="evidence" value="ECO:0007669"/>
    <property type="project" value="TreeGrafter"/>
</dbReference>
<keyword evidence="1" id="KW-0378">Hydrolase</keyword>
<dbReference type="PANTHER" id="PTHR46470">
    <property type="entry name" value="N-ACYLNEURAMINATE-9-PHOSPHATASE"/>
    <property type="match status" value="1"/>
</dbReference>
<dbReference type="SFLD" id="SFLDG01129">
    <property type="entry name" value="C1.5:_HAD__Beta-PGM__Phosphata"/>
    <property type="match status" value="1"/>
</dbReference>
<dbReference type="GO" id="GO:0050124">
    <property type="term" value="F:N-acylneuraminate-9-phosphatase activity"/>
    <property type="evidence" value="ECO:0007669"/>
    <property type="project" value="TreeGrafter"/>
</dbReference>
<dbReference type="AlphaFoldDB" id="A0A0G1LU82"/>
<dbReference type="Gene3D" id="1.10.150.240">
    <property type="entry name" value="Putative phosphatase, domain 2"/>
    <property type="match status" value="1"/>
</dbReference>
<keyword evidence="2" id="KW-0460">Magnesium</keyword>
<dbReference type="SUPFAM" id="SSF56784">
    <property type="entry name" value="HAD-like"/>
    <property type="match status" value="1"/>
</dbReference>
<comment type="caution">
    <text evidence="3">The sequence shown here is derived from an EMBL/GenBank/DDBJ whole genome shotgun (WGS) entry which is preliminary data.</text>
</comment>
<dbReference type="PANTHER" id="PTHR46470:SF3">
    <property type="entry name" value="N-ACYLNEURAMINATE-9-PHOSPHATASE"/>
    <property type="match status" value="1"/>
</dbReference>
<dbReference type="STRING" id="1618384.UW68_C0038G0002"/>
<evidence type="ECO:0000313" key="4">
    <source>
        <dbReference type="Proteomes" id="UP000034835"/>
    </source>
</evidence>
<dbReference type="InterPro" id="IPR023198">
    <property type="entry name" value="PGP-like_dom2"/>
</dbReference>
<evidence type="ECO:0008006" key="5">
    <source>
        <dbReference type="Google" id="ProtNLM"/>
    </source>
</evidence>
<dbReference type="EMBL" id="LCJG01000038">
    <property type="protein sequence ID" value="KKT72407.1"/>
    <property type="molecule type" value="Genomic_DNA"/>
</dbReference>
<reference evidence="3 4" key="1">
    <citation type="journal article" date="2015" name="Nature">
        <title>rRNA introns, odd ribosomes, and small enigmatic genomes across a large radiation of phyla.</title>
        <authorList>
            <person name="Brown C.T."/>
            <person name="Hug L.A."/>
            <person name="Thomas B.C."/>
            <person name="Sharon I."/>
            <person name="Castelle C.J."/>
            <person name="Singh A."/>
            <person name="Wilkins M.J."/>
            <person name="Williams K.H."/>
            <person name="Banfield J.F."/>
        </authorList>
    </citation>
    <scope>NUCLEOTIDE SEQUENCE [LARGE SCALE GENOMIC DNA]</scope>
</reference>
<sequence>MFKNYLLIILSPLPKRPSTFCLSSYLFLILKISTRDILREQILRAPQEVVVSSNLTGYTKKTKTRNSNYVFRGRMWCMKELLSDPIFSETKRKLDELGIEAVLFDLDDTLIYTSEIFIHYMEVYSALVAERIDVKPEEIMKALQGINDEEYKKMGVNPKRWEAVVEKLALQFGHGEKEILGNLDVLMKIYTMGPRLRKGVRGMLDVFRQSGVKMVLVTHANVQWTEFKLDFLSLWDDFDAVIIVDENGHKKSIDWKKGMDAVETEPKNCLVVGDSLGGDIRPGAELGARTIYLPSPWSVYREGDVPEGTEIIDEIFETLAALSRLR</sequence>
<organism evidence="3 4">
    <name type="scientific">Candidatus Collierbacteria bacterium GW2011_GWB1_44_6</name>
    <dbReference type="NCBI Taxonomy" id="1618384"/>
    <lineage>
        <taxon>Bacteria</taxon>
        <taxon>Candidatus Collieribacteriota</taxon>
    </lineage>
</organism>
<dbReference type="InterPro" id="IPR023214">
    <property type="entry name" value="HAD_sf"/>
</dbReference>
<proteinExistence type="predicted"/>
<evidence type="ECO:0000256" key="1">
    <source>
        <dbReference type="ARBA" id="ARBA00022801"/>
    </source>
</evidence>
<dbReference type="InterPro" id="IPR051400">
    <property type="entry name" value="HAD-like_hydrolase"/>
</dbReference>
<dbReference type="SFLD" id="SFLDS00003">
    <property type="entry name" value="Haloacid_Dehalogenase"/>
    <property type="match status" value="1"/>
</dbReference>
<dbReference type="Pfam" id="PF00702">
    <property type="entry name" value="Hydrolase"/>
    <property type="match status" value="1"/>
</dbReference>
<dbReference type="Proteomes" id="UP000034835">
    <property type="component" value="Unassembled WGS sequence"/>
</dbReference>
<protein>
    <recommendedName>
        <fullName evidence="5">HAD family hydrolase</fullName>
    </recommendedName>
</protein>
<accession>A0A0G1LU82</accession>
<evidence type="ECO:0000256" key="2">
    <source>
        <dbReference type="ARBA" id="ARBA00022842"/>
    </source>
</evidence>
<name>A0A0G1LU82_9BACT</name>
<dbReference type="Gene3D" id="3.40.50.1000">
    <property type="entry name" value="HAD superfamily/HAD-like"/>
    <property type="match status" value="1"/>
</dbReference>